<gene>
    <name evidence="2" type="ORF">RMN56_31430</name>
</gene>
<keyword evidence="1" id="KW-1133">Transmembrane helix</keyword>
<keyword evidence="1" id="KW-0472">Membrane</keyword>
<proteinExistence type="predicted"/>
<protein>
    <recommendedName>
        <fullName evidence="4">Tetratricopeptide repeat protein</fullName>
    </recommendedName>
</protein>
<dbReference type="InterPro" id="IPR019734">
    <property type="entry name" value="TPR_rpt"/>
</dbReference>
<evidence type="ECO:0008006" key="4">
    <source>
        <dbReference type="Google" id="ProtNLM"/>
    </source>
</evidence>
<dbReference type="EMBL" id="CP134876">
    <property type="protein sequence ID" value="WNM39563.1"/>
    <property type="molecule type" value="Genomic_DNA"/>
</dbReference>
<dbReference type="RefSeq" id="WP_313721494.1">
    <property type="nucleotide sequence ID" value="NZ_CP134876.1"/>
</dbReference>
<reference evidence="2 3" key="1">
    <citation type="submission" date="2023-09" db="EMBL/GenBank/DDBJ databases">
        <title>Micromonospora halotolerans DSM 45598 genome sequence.</title>
        <authorList>
            <person name="Mo P."/>
        </authorList>
    </citation>
    <scope>NUCLEOTIDE SEQUENCE [LARGE SCALE GENOMIC DNA]</scope>
    <source>
        <strain evidence="2 3">DSM 45598</strain>
    </source>
</reference>
<dbReference type="InterPro" id="IPR011990">
    <property type="entry name" value="TPR-like_helical_dom_sf"/>
</dbReference>
<evidence type="ECO:0000313" key="3">
    <source>
        <dbReference type="Proteomes" id="UP001303001"/>
    </source>
</evidence>
<organism evidence="2 3">
    <name type="scientific">Micromonospora halotolerans</name>
    <dbReference type="NCBI Taxonomy" id="709879"/>
    <lineage>
        <taxon>Bacteria</taxon>
        <taxon>Bacillati</taxon>
        <taxon>Actinomycetota</taxon>
        <taxon>Actinomycetes</taxon>
        <taxon>Micromonosporales</taxon>
        <taxon>Micromonosporaceae</taxon>
        <taxon>Micromonospora</taxon>
    </lineage>
</organism>
<feature type="transmembrane region" description="Helical" evidence="1">
    <location>
        <begin position="226"/>
        <end position="247"/>
    </location>
</feature>
<dbReference type="SMART" id="SM00028">
    <property type="entry name" value="TPR"/>
    <property type="match status" value="3"/>
</dbReference>
<keyword evidence="1" id="KW-0812">Transmembrane</keyword>
<evidence type="ECO:0000256" key="1">
    <source>
        <dbReference type="SAM" id="Phobius"/>
    </source>
</evidence>
<feature type="transmembrane region" description="Helical" evidence="1">
    <location>
        <begin position="165"/>
        <end position="183"/>
    </location>
</feature>
<evidence type="ECO:0000313" key="2">
    <source>
        <dbReference type="EMBL" id="WNM39563.1"/>
    </source>
</evidence>
<keyword evidence="3" id="KW-1185">Reference proteome</keyword>
<dbReference type="SUPFAM" id="SSF48452">
    <property type="entry name" value="TPR-like"/>
    <property type="match status" value="1"/>
</dbReference>
<feature type="transmembrane region" description="Helical" evidence="1">
    <location>
        <begin position="253"/>
        <end position="276"/>
    </location>
</feature>
<dbReference type="Gene3D" id="1.25.40.10">
    <property type="entry name" value="Tetratricopeptide repeat domain"/>
    <property type="match status" value="2"/>
</dbReference>
<sequence>MESQSTVGADAVARARELALAKQYEPAVAILREHLTTHPDDAVAWRRLAGALLGCDRPAAAVEAAGRAMDLAPDDVVAHRHRALALHMLGRHPESYADAKRAVELAPDDDEALSLLALNVLNVDRDPARARALARRALTANPDSLPARDVARVCRRIRRTTTTTALFLAAAPAGMALMGLWLITYDTGSAGDRRWITWPAVAAGATVLLSLLLGRSRRTAPPMLTPPQMLATMSTSGIAAAGAAYGGTRSLPAAGAVGLVALVISGGYSFLLLRAARRGAVAEKRKRAVRSADRNS</sequence>
<feature type="transmembrane region" description="Helical" evidence="1">
    <location>
        <begin position="195"/>
        <end position="214"/>
    </location>
</feature>
<name>A0ABY9ZWN7_9ACTN</name>
<accession>A0ABY9ZWN7</accession>
<dbReference type="Proteomes" id="UP001303001">
    <property type="component" value="Chromosome"/>
</dbReference>